<evidence type="ECO:0000313" key="3">
    <source>
        <dbReference type="Proteomes" id="UP000015101"/>
    </source>
</evidence>
<organism evidence="2 3">
    <name type="scientific">Helobdella robusta</name>
    <name type="common">Californian leech</name>
    <dbReference type="NCBI Taxonomy" id="6412"/>
    <lineage>
        <taxon>Eukaryota</taxon>
        <taxon>Metazoa</taxon>
        <taxon>Spiralia</taxon>
        <taxon>Lophotrochozoa</taxon>
        <taxon>Annelida</taxon>
        <taxon>Clitellata</taxon>
        <taxon>Hirudinea</taxon>
        <taxon>Rhynchobdellida</taxon>
        <taxon>Glossiphoniidae</taxon>
        <taxon>Helobdella</taxon>
    </lineage>
</organism>
<dbReference type="EMBL" id="AMQM01002251">
    <property type="status" value="NOT_ANNOTATED_CDS"/>
    <property type="molecule type" value="Genomic_DNA"/>
</dbReference>
<dbReference type="RefSeq" id="XP_009031350.1">
    <property type="nucleotide sequence ID" value="XM_009033102.1"/>
</dbReference>
<gene>
    <name evidence="2" type="primary">20201346</name>
    <name evidence="1" type="ORF">HELRODRAFT_166074</name>
</gene>
<name>T1EXP6_HELRO</name>
<dbReference type="EnsemblMetazoa" id="HelroT166074">
    <property type="protein sequence ID" value="HelroP166074"/>
    <property type="gene ID" value="HelroG166074"/>
</dbReference>
<protein>
    <submittedName>
        <fullName evidence="1 2">Uncharacterized protein</fullName>
    </submittedName>
</protein>
<dbReference type="GeneID" id="20201346"/>
<dbReference type="Proteomes" id="UP000015101">
    <property type="component" value="Unassembled WGS sequence"/>
</dbReference>
<sequence>MSTLRFFYNLGVMTYSSWMVMQAPAAHQPASLHPSYICQAAAATPGMYVAAQTAPTMMTSDVIVVANSEAYASGNFTGYQIRKFAVDTRNEMKLITDLCLPSRSYIGSTVTHQNAAFYYQGISPGSPYIQANEVENRWVRLYF</sequence>
<dbReference type="EMBL" id="KB097753">
    <property type="protein sequence ID" value="ESN90408.1"/>
    <property type="molecule type" value="Genomic_DNA"/>
</dbReference>
<evidence type="ECO:0000313" key="1">
    <source>
        <dbReference type="EMBL" id="ESN90408.1"/>
    </source>
</evidence>
<dbReference type="KEGG" id="hro:HELRODRAFT_166074"/>
<reference evidence="2" key="3">
    <citation type="submission" date="2015-06" db="UniProtKB">
        <authorList>
            <consortium name="EnsemblMetazoa"/>
        </authorList>
    </citation>
    <scope>IDENTIFICATION</scope>
</reference>
<dbReference type="CTD" id="20201346"/>
<keyword evidence="3" id="KW-1185">Reference proteome</keyword>
<proteinExistence type="predicted"/>
<evidence type="ECO:0000313" key="2">
    <source>
        <dbReference type="EnsemblMetazoa" id="HelroP166074"/>
    </source>
</evidence>
<accession>T1EXP6</accession>
<dbReference type="InParanoid" id="T1EXP6"/>
<dbReference type="AlphaFoldDB" id="T1EXP6"/>
<reference evidence="1 3" key="2">
    <citation type="journal article" date="2013" name="Nature">
        <title>Insights into bilaterian evolution from three spiralian genomes.</title>
        <authorList>
            <person name="Simakov O."/>
            <person name="Marletaz F."/>
            <person name="Cho S.J."/>
            <person name="Edsinger-Gonzales E."/>
            <person name="Havlak P."/>
            <person name="Hellsten U."/>
            <person name="Kuo D.H."/>
            <person name="Larsson T."/>
            <person name="Lv J."/>
            <person name="Arendt D."/>
            <person name="Savage R."/>
            <person name="Osoegawa K."/>
            <person name="de Jong P."/>
            <person name="Grimwood J."/>
            <person name="Chapman J.A."/>
            <person name="Shapiro H."/>
            <person name="Aerts A."/>
            <person name="Otillar R.P."/>
            <person name="Terry A.Y."/>
            <person name="Boore J.L."/>
            <person name="Grigoriev I.V."/>
            <person name="Lindberg D.R."/>
            <person name="Seaver E.C."/>
            <person name="Weisblat D.A."/>
            <person name="Putnam N.H."/>
            <person name="Rokhsar D.S."/>
        </authorList>
    </citation>
    <scope>NUCLEOTIDE SEQUENCE</scope>
</reference>
<reference evidence="3" key="1">
    <citation type="submission" date="2012-12" db="EMBL/GenBank/DDBJ databases">
        <authorList>
            <person name="Hellsten U."/>
            <person name="Grimwood J."/>
            <person name="Chapman J.A."/>
            <person name="Shapiro H."/>
            <person name="Aerts A."/>
            <person name="Otillar R.P."/>
            <person name="Terry A.Y."/>
            <person name="Boore J.L."/>
            <person name="Simakov O."/>
            <person name="Marletaz F."/>
            <person name="Cho S.-J."/>
            <person name="Edsinger-Gonzales E."/>
            <person name="Havlak P."/>
            <person name="Kuo D.-H."/>
            <person name="Larsson T."/>
            <person name="Lv J."/>
            <person name="Arendt D."/>
            <person name="Savage R."/>
            <person name="Osoegawa K."/>
            <person name="de Jong P."/>
            <person name="Lindberg D.R."/>
            <person name="Seaver E.C."/>
            <person name="Weisblat D.A."/>
            <person name="Putnam N.H."/>
            <person name="Grigoriev I.V."/>
            <person name="Rokhsar D.S."/>
        </authorList>
    </citation>
    <scope>NUCLEOTIDE SEQUENCE</scope>
</reference>
<dbReference type="HOGENOM" id="CLU_1808314_0_0_1"/>